<evidence type="ECO:0000313" key="3">
    <source>
        <dbReference type="EMBL" id="KAL0960590.1"/>
    </source>
</evidence>
<organism evidence="3 4">
    <name type="scientific">Hohenbuehelia grisea</name>
    <dbReference type="NCBI Taxonomy" id="104357"/>
    <lineage>
        <taxon>Eukaryota</taxon>
        <taxon>Fungi</taxon>
        <taxon>Dikarya</taxon>
        <taxon>Basidiomycota</taxon>
        <taxon>Agaricomycotina</taxon>
        <taxon>Agaricomycetes</taxon>
        <taxon>Agaricomycetidae</taxon>
        <taxon>Agaricales</taxon>
        <taxon>Pleurotineae</taxon>
        <taxon>Pleurotaceae</taxon>
        <taxon>Hohenbuehelia</taxon>
    </lineage>
</organism>
<dbReference type="PANTHER" id="PTHR31438">
    <property type="entry name" value="LYSINE N-ACYLTRANSFERASE C17G9.06C-RELATED"/>
    <property type="match status" value="1"/>
</dbReference>
<dbReference type="InterPro" id="IPR019432">
    <property type="entry name" value="Acyltransferase_MbtK/IucB-like"/>
</dbReference>
<reference evidence="4" key="1">
    <citation type="submission" date="2024-06" db="EMBL/GenBank/DDBJ databases">
        <title>Multi-omics analyses provide insights into the biosynthesis of the anticancer antibiotic pleurotin in Hohenbuehelia grisea.</title>
        <authorList>
            <person name="Weaver J.A."/>
            <person name="Alberti F."/>
        </authorList>
    </citation>
    <scope>NUCLEOTIDE SEQUENCE [LARGE SCALE GENOMIC DNA]</scope>
    <source>
        <strain evidence="4">T-177</strain>
    </source>
</reference>
<comment type="similarity">
    <text evidence="1">Belongs to the lysine N-acyltransferase MbtK family.</text>
</comment>
<evidence type="ECO:0000313" key="4">
    <source>
        <dbReference type="Proteomes" id="UP001556367"/>
    </source>
</evidence>
<evidence type="ECO:0000259" key="2">
    <source>
        <dbReference type="SMART" id="SM01006"/>
    </source>
</evidence>
<name>A0ABR3JXD6_9AGAR</name>
<comment type="caution">
    <text evidence="3">The sequence shown here is derived from an EMBL/GenBank/DDBJ whole genome shotgun (WGS) entry which is preliminary data.</text>
</comment>
<dbReference type="InterPro" id="IPR016181">
    <property type="entry name" value="Acyl_CoA_acyltransferase"/>
</dbReference>
<sequence>MLNATRRLLAVQEALAPAVSDKTQTTSPISPAQSTSISLSFLLPDNARVGVQHPDEGTLERTSVVTLNGTTIGEFGRTRGNTLLARLTPTALGTPFEGRAHHVPEYPVLEIAPPCSSDGFAVSDLWAVIYALFVLYHEQEHIPIVFSERIRDIGVLSDYILSSGLGQTQTQTDEGSASTPFDSRKILFLSRMAFWQGAGTVGFHRRGWLAPINAGSIASASSTAPPSTIPFPYTPSFTRNDLVIAAHPLRPPKPQPGELLYRRYCPSVGMMLEFHHFCLEDTGPSPLRHLEAFHRWHNNPRVNAGWGESGTLEYHREYIQKILSNPAVLPVMMSWNGELMGYLEFVWVKEDHLAPYIGNGEGGTQARDWDRSLHILVGEDHFTGKKFCASPFSLVLPLLLLRPPLFSAAAWLSSCMHYLFLADPRTDRVVAEPKATNAGAVQAVLNAGMHAQTIFDFPYKRSMLMLLPRERFFKLDLL</sequence>
<proteinExistence type="inferred from homology"/>
<keyword evidence="4" id="KW-1185">Reference proteome</keyword>
<dbReference type="Pfam" id="PF13523">
    <property type="entry name" value="Acetyltransf_8"/>
    <property type="match status" value="2"/>
</dbReference>
<gene>
    <name evidence="3" type="ORF">HGRIS_005624</name>
</gene>
<dbReference type="PANTHER" id="PTHR31438:SF1">
    <property type="entry name" value="LYSINE N-ACYLTRANSFERASE C17G9.06C-RELATED"/>
    <property type="match status" value="1"/>
</dbReference>
<dbReference type="SUPFAM" id="SSF55729">
    <property type="entry name" value="Acyl-CoA N-acyltransferases (Nat)"/>
    <property type="match status" value="2"/>
</dbReference>
<dbReference type="EMBL" id="JASNQZ010000001">
    <property type="protein sequence ID" value="KAL0960590.1"/>
    <property type="molecule type" value="Genomic_DNA"/>
</dbReference>
<feature type="domain" description="Acyltransferase MbtK/IucB-like conserved" evidence="2">
    <location>
        <begin position="282"/>
        <end position="329"/>
    </location>
</feature>
<accession>A0ABR3JXD6</accession>
<dbReference type="SMART" id="SM01006">
    <property type="entry name" value="AlcB"/>
    <property type="match status" value="1"/>
</dbReference>
<protein>
    <recommendedName>
        <fullName evidence="2">Acyltransferase MbtK/IucB-like conserved domain-containing protein</fullName>
    </recommendedName>
</protein>
<dbReference type="Proteomes" id="UP001556367">
    <property type="component" value="Unassembled WGS sequence"/>
</dbReference>
<evidence type="ECO:0000256" key="1">
    <source>
        <dbReference type="ARBA" id="ARBA00009893"/>
    </source>
</evidence>
<dbReference type="Gene3D" id="3.40.630.30">
    <property type="match status" value="1"/>
</dbReference>